<dbReference type="PANTHER" id="PTHR35092">
    <property type="entry name" value="CHLORINASE MJ1651"/>
    <property type="match status" value="1"/>
</dbReference>
<dbReference type="InterPro" id="IPR046470">
    <property type="entry name" value="SAM_HAT_C"/>
</dbReference>
<keyword evidence="6" id="KW-1185">Reference proteome</keyword>
<evidence type="ECO:0000259" key="3">
    <source>
        <dbReference type="Pfam" id="PF01887"/>
    </source>
</evidence>
<dbReference type="InterPro" id="IPR046469">
    <property type="entry name" value="SAM_HAT_N"/>
</dbReference>
<feature type="domain" description="S-adenosyl-l-methionine hydroxide adenosyltransferase N-terminal" evidence="3">
    <location>
        <begin position="3"/>
        <end position="145"/>
    </location>
</feature>
<dbReference type="SUPFAM" id="SSF102522">
    <property type="entry name" value="Bacterial fluorinating enzyme, N-terminal domain"/>
    <property type="match status" value="1"/>
</dbReference>
<dbReference type="Pfam" id="PF01887">
    <property type="entry name" value="SAM_HAT_N"/>
    <property type="match status" value="1"/>
</dbReference>
<keyword evidence="1" id="KW-0949">S-adenosyl-L-methionine</keyword>
<comment type="caution">
    <text evidence="5">The sequence shown here is derived from an EMBL/GenBank/DDBJ whole genome shotgun (WGS) entry which is preliminary data.</text>
</comment>
<evidence type="ECO:0000256" key="2">
    <source>
        <dbReference type="ARBA" id="ARBA00024035"/>
    </source>
</evidence>
<comment type="similarity">
    <text evidence="2">Belongs to the SAM hydrolase / SAM-dependent halogenase family.</text>
</comment>
<name>A0ABV7L1U9_9PROT</name>
<evidence type="ECO:0000256" key="1">
    <source>
        <dbReference type="ARBA" id="ARBA00022691"/>
    </source>
</evidence>
<sequence>MLILFTDFGLAGPYTGQMKAVLHRDAPGVPVIDLFADAPATDPRHSAYLLAAYAPAMPARSIFLCVVDPGVGSDRPPMILRAWDRLFVGPGNGLFELCQRRALDAAAWRIDWRPPGGISDSFHGRDLFAPVAAALAGAAVPEEFGAPAPPGLGRQPDWPDDLAEIVYLDVYGNAMTGLRAQALPAAARLQVGGHVVERGRTFSDRPEGEALWYENANGLAEIAVNRGRADALPGMRRGAAVTILD</sequence>
<dbReference type="RefSeq" id="WP_379901954.1">
    <property type="nucleotide sequence ID" value="NZ_JBHRTR010000028.1"/>
</dbReference>
<protein>
    <submittedName>
        <fullName evidence="5">S-adenosyl-l-methionine hydroxide adenosyltransferase family protein</fullName>
    </submittedName>
</protein>
<dbReference type="Gene3D" id="3.40.50.10790">
    <property type="entry name" value="S-adenosyl-l-methionine hydroxide adenosyltransferase, N-terminal"/>
    <property type="match status" value="1"/>
</dbReference>
<dbReference type="PIRSF" id="PIRSF006779">
    <property type="entry name" value="UCP006779"/>
    <property type="match status" value="1"/>
</dbReference>
<evidence type="ECO:0000259" key="4">
    <source>
        <dbReference type="Pfam" id="PF20257"/>
    </source>
</evidence>
<dbReference type="InterPro" id="IPR002747">
    <property type="entry name" value="SAM_OH_AdoTrfase"/>
</dbReference>
<dbReference type="PANTHER" id="PTHR35092:SF1">
    <property type="entry name" value="CHLORINASE MJ1651"/>
    <property type="match status" value="1"/>
</dbReference>
<dbReference type="Pfam" id="PF20257">
    <property type="entry name" value="SAM_HAT_C"/>
    <property type="match status" value="1"/>
</dbReference>
<dbReference type="InterPro" id="IPR023227">
    <property type="entry name" value="SAM_OH_AdoTrfase_C_sf"/>
</dbReference>
<dbReference type="Proteomes" id="UP001595528">
    <property type="component" value="Unassembled WGS sequence"/>
</dbReference>
<reference evidence="6" key="1">
    <citation type="journal article" date="2019" name="Int. J. Syst. Evol. Microbiol.">
        <title>The Global Catalogue of Microorganisms (GCM) 10K type strain sequencing project: providing services to taxonomists for standard genome sequencing and annotation.</title>
        <authorList>
            <consortium name="The Broad Institute Genomics Platform"/>
            <consortium name="The Broad Institute Genome Sequencing Center for Infectious Disease"/>
            <person name="Wu L."/>
            <person name="Ma J."/>
        </authorList>
    </citation>
    <scope>NUCLEOTIDE SEQUENCE [LARGE SCALE GENOMIC DNA]</scope>
    <source>
        <strain evidence="6">KCTC 42964</strain>
    </source>
</reference>
<organism evidence="5 6">
    <name type="scientific">Marinibaculum pumilum</name>
    <dbReference type="NCBI Taxonomy" id="1766165"/>
    <lineage>
        <taxon>Bacteria</taxon>
        <taxon>Pseudomonadati</taxon>
        <taxon>Pseudomonadota</taxon>
        <taxon>Alphaproteobacteria</taxon>
        <taxon>Rhodospirillales</taxon>
        <taxon>Rhodospirillaceae</taxon>
        <taxon>Marinibaculum</taxon>
    </lineage>
</organism>
<feature type="domain" description="S-adenosyl-l-methionine hydroxide adenosyltransferase C-terminal" evidence="4">
    <location>
        <begin position="163"/>
        <end position="241"/>
    </location>
</feature>
<proteinExistence type="inferred from homology"/>
<dbReference type="InterPro" id="IPR023228">
    <property type="entry name" value="SAM_OH_AdoTrfase_N_sf"/>
</dbReference>
<evidence type="ECO:0000313" key="6">
    <source>
        <dbReference type="Proteomes" id="UP001595528"/>
    </source>
</evidence>
<dbReference type="Gene3D" id="2.40.30.90">
    <property type="entry name" value="Bacterial fluorinating enzyme like"/>
    <property type="match status" value="1"/>
</dbReference>
<accession>A0ABV7L1U9</accession>
<gene>
    <name evidence="5" type="ORF">ACFOGJ_15440</name>
</gene>
<evidence type="ECO:0000313" key="5">
    <source>
        <dbReference type="EMBL" id="MFC3228638.1"/>
    </source>
</evidence>
<dbReference type="SUPFAM" id="SSF101852">
    <property type="entry name" value="Bacterial fluorinating enzyme, C-terminal domain"/>
    <property type="match status" value="1"/>
</dbReference>
<dbReference type="EMBL" id="JBHRTR010000028">
    <property type="protein sequence ID" value="MFC3228638.1"/>
    <property type="molecule type" value="Genomic_DNA"/>
</dbReference>